<keyword evidence="14" id="KW-1185">Reference proteome</keyword>
<evidence type="ECO:0000256" key="5">
    <source>
        <dbReference type="ARBA" id="ARBA00022692"/>
    </source>
</evidence>
<dbReference type="PANTHER" id="PTHR30487">
    <property type="entry name" value="TYPE 4 PREPILIN-LIKE PROTEINS LEADER PEPTIDE-PROCESSING ENZYME"/>
    <property type="match status" value="1"/>
</dbReference>
<keyword evidence="9" id="KW-0489">Methyltransferase</keyword>
<evidence type="ECO:0000313" key="14">
    <source>
        <dbReference type="Proteomes" id="UP000037175"/>
    </source>
</evidence>
<feature type="transmembrane region" description="Helical" evidence="10">
    <location>
        <begin position="64"/>
        <end position="86"/>
    </location>
</feature>
<keyword evidence="9" id="KW-0511">Multifunctional enzyme</keyword>
<dbReference type="EC" id="2.1.1.-" evidence="9"/>
<name>A0A0L6W577_9FIRM</name>
<dbReference type="Pfam" id="PF06750">
    <property type="entry name" value="A24_N_bact"/>
    <property type="match status" value="1"/>
</dbReference>
<dbReference type="PANTHER" id="PTHR30487:SF0">
    <property type="entry name" value="PREPILIN LEADER PEPTIDASE_N-METHYLTRANSFERASE-RELATED"/>
    <property type="match status" value="1"/>
</dbReference>
<protein>
    <recommendedName>
        <fullName evidence="9">Prepilin leader peptidase/N-methyltransferase</fullName>
        <ecNumber evidence="9">2.1.1.-</ecNumber>
        <ecNumber evidence="9">3.4.23.43</ecNumber>
    </recommendedName>
</protein>
<organism evidence="13 14">
    <name type="scientific">Thermincola ferriacetica</name>
    <dbReference type="NCBI Taxonomy" id="281456"/>
    <lineage>
        <taxon>Bacteria</taxon>
        <taxon>Bacillati</taxon>
        <taxon>Bacillota</taxon>
        <taxon>Clostridia</taxon>
        <taxon>Eubacteriales</taxon>
        <taxon>Thermincolaceae</taxon>
        <taxon>Thermincola</taxon>
    </lineage>
</organism>
<feature type="domain" description="Prepilin type IV endopeptidase peptidase" evidence="11">
    <location>
        <begin position="74"/>
        <end position="178"/>
    </location>
</feature>
<keyword evidence="7 10" id="KW-0472">Membrane</keyword>
<evidence type="ECO:0000259" key="11">
    <source>
        <dbReference type="Pfam" id="PF01478"/>
    </source>
</evidence>
<dbReference type="PRINTS" id="PR00864">
    <property type="entry name" value="PREPILNPTASE"/>
</dbReference>
<reference evidence="14" key="1">
    <citation type="submission" date="2015-07" db="EMBL/GenBank/DDBJ databases">
        <title>Complete Genome of Thermincola ferriacetica strain Z-0001T.</title>
        <authorList>
            <person name="Lusk B."/>
            <person name="Badalamenti J.P."/>
            <person name="Parameswaran P."/>
            <person name="Bond D.R."/>
            <person name="Torres C.I."/>
        </authorList>
    </citation>
    <scope>NUCLEOTIDE SEQUENCE [LARGE SCALE GENOMIC DNA]</scope>
    <source>
        <strain evidence="14">Z-0001</strain>
    </source>
</reference>
<dbReference type="Pfam" id="PF01478">
    <property type="entry name" value="Peptidase_A24"/>
    <property type="match status" value="1"/>
</dbReference>
<proteinExistence type="inferred from homology"/>
<evidence type="ECO:0000259" key="12">
    <source>
        <dbReference type="Pfam" id="PF06750"/>
    </source>
</evidence>
<feature type="domain" description="Prepilin peptidase A24 N-terminal" evidence="12">
    <location>
        <begin position="2"/>
        <end position="64"/>
    </location>
</feature>
<keyword evidence="9" id="KW-0645">Protease</keyword>
<dbReference type="EC" id="3.4.23.43" evidence="9"/>
<keyword evidence="9" id="KW-0808">Transferase</keyword>
<dbReference type="InterPro" id="IPR000045">
    <property type="entry name" value="Prepilin_IV_endopep_pep"/>
</dbReference>
<keyword evidence="5 9" id="KW-0812">Transmembrane</keyword>
<sequence length="221" mass="24012">MSLINPPSHCPDCGYRLKPMHLIPVISFLKQKGRCAYCETKISWQYPLVELLTGLLYGLTVYRFGLTAEAVVYLVLISLLIVISFIDLRLKIIPNGLIIIGLVVGLAINIIRPLTTFSGGLVGFFSAGCLFLAIAVLSKGGMGGGDIKLAAMLGLWLGWQQAFLGFFLAFVIGAVVGIGLMATGKKTRKDAIPFGPFISLGALLSIFWSRQIIGWYMAHFL</sequence>
<dbReference type="Proteomes" id="UP000037175">
    <property type="component" value="Unassembled WGS sequence"/>
</dbReference>
<comment type="similarity">
    <text evidence="2 8">Belongs to the peptidase A24 family.</text>
</comment>
<feature type="transmembrane region" description="Helical" evidence="10">
    <location>
        <begin position="194"/>
        <end position="218"/>
    </location>
</feature>
<dbReference type="EMBL" id="LGTE01000002">
    <property type="protein sequence ID" value="KNZ70685.1"/>
    <property type="molecule type" value="Genomic_DNA"/>
</dbReference>
<evidence type="ECO:0000256" key="3">
    <source>
        <dbReference type="ARBA" id="ARBA00022475"/>
    </source>
</evidence>
<keyword evidence="6 10" id="KW-1133">Transmembrane helix</keyword>
<evidence type="ECO:0000256" key="10">
    <source>
        <dbReference type="SAM" id="Phobius"/>
    </source>
</evidence>
<dbReference type="AlphaFoldDB" id="A0A0L6W577"/>
<evidence type="ECO:0000256" key="1">
    <source>
        <dbReference type="ARBA" id="ARBA00004429"/>
    </source>
</evidence>
<evidence type="ECO:0000256" key="9">
    <source>
        <dbReference type="RuleBase" id="RU003794"/>
    </source>
</evidence>
<dbReference type="GO" id="GO:0032259">
    <property type="term" value="P:methylation"/>
    <property type="evidence" value="ECO:0007669"/>
    <property type="project" value="UniProtKB-KW"/>
</dbReference>
<comment type="caution">
    <text evidence="13">The sequence shown here is derived from an EMBL/GenBank/DDBJ whole genome shotgun (WGS) entry which is preliminary data.</text>
</comment>
<dbReference type="PATRIC" id="fig|281456.6.peg.380"/>
<dbReference type="GO" id="GO:0005886">
    <property type="term" value="C:plasma membrane"/>
    <property type="evidence" value="ECO:0007669"/>
    <property type="project" value="UniProtKB-SubCell"/>
</dbReference>
<dbReference type="GO" id="GO:0008168">
    <property type="term" value="F:methyltransferase activity"/>
    <property type="evidence" value="ECO:0007669"/>
    <property type="project" value="UniProtKB-KW"/>
</dbReference>
<evidence type="ECO:0000313" key="13">
    <source>
        <dbReference type="EMBL" id="KNZ70685.1"/>
    </source>
</evidence>
<keyword evidence="4" id="KW-0997">Cell inner membrane</keyword>
<evidence type="ECO:0000256" key="2">
    <source>
        <dbReference type="ARBA" id="ARBA00005801"/>
    </source>
</evidence>
<feature type="transmembrane region" description="Helical" evidence="10">
    <location>
        <begin position="92"/>
        <end position="111"/>
    </location>
</feature>
<evidence type="ECO:0000256" key="7">
    <source>
        <dbReference type="ARBA" id="ARBA00023136"/>
    </source>
</evidence>
<evidence type="ECO:0000256" key="6">
    <source>
        <dbReference type="ARBA" id="ARBA00022989"/>
    </source>
</evidence>
<keyword evidence="9" id="KW-0378">Hydrolase</keyword>
<dbReference type="InterPro" id="IPR014032">
    <property type="entry name" value="Peptidase_A24A_bac"/>
</dbReference>
<dbReference type="InterPro" id="IPR050882">
    <property type="entry name" value="Prepilin_peptidase/N-MTase"/>
</dbReference>
<dbReference type="InterPro" id="IPR010627">
    <property type="entry name" value="Prepilin_pept_A24_N"/>
</dbReference>
<accession>A0A0L6W577</accession>
<feature type="transmembrane region" description="Helical" evidence="10">
    <location>
        <begin position="158"/>
        <end position="182"/>
    </location>
</feature>
<gene>
    <name evidence="13" type="ORF">Tfer_0363</name>
</gene>
<dbReference type="GO" id="GO:0006465">
    <property type="term" value="P:signal peptide processing"/>
    <property type="evidence" value="ECO:0007669"/>
    <property type="project" value="TreeGrafter"/>
</dbReference>
<evidence type="ECO:0000256" key="8">
    <source>
        <dbReference type="RuleBase" id="RU003793"/>
    </source>
</evidence>
<dbReference type="GO" id="GO:0004190">
    <property type="term" value="F:aspartic-type endopeptidase activity"/>
    <property type="evidence" value="ECO:0007669"/>
    <property type="project" value="UniProtKB-EC"/>
</dbReference>
<keyword evidence="3" id="KW-1003">Cell membrane</keyword>
<evidence type="ECO:0000256" key="4">
    <source>
        <dbReference type="ARBA" id="ARBA00022519"/>
    </source>
</evidence>
<comment type="subcellular location">
    <subcellularLocation>
        <location evidence="1">Cell inner membrane</location>
        <topology evidence="1">Multi-pass membrane protein</topology>
    </subcellularLocation>
    <subcellularLocation>
        <location evidence="9">Cell membrane</location>
        <topology evidence="9">Multi-pass membrane protein</topology>
    </subcellularLocation>
</comment>
<comment type="function">
    <text evidence="9">Plays an essential role in type IV pili and type II pseudopili formation by proteolytically removing the leader sequence from substrate proteins and subsequently monomethylating the alpha-amino group of the newly exposed N-terminal phenylalanine.</text>
</comment>
<feature type="transmembrane region" description="Helical" evidence="10">
    <location>
        <begin position="118"/>
        <end position="138"/>
    </location>
</feature>
<comment type="catalytic activity">
    <reaction evidence="9">
        <text>Typically cleaves a -Gly-|-Phe- bond to release an N-terminal, basic peptide of 5-8 residues from type IV prepilin, and then N-methylates the new N-terminal amino group, the methyl donor being S-adenosyl-L-methionine.</text>
        <dbReference type="EC" id="3.4.23.43"/>
    </reaction>
</comment>
<dbReference type="Gene3D" id="1.20.120.1220">
    <property type="match status" value="1"/>
</dbReference>